<dbReference type="InterPro" id="IPR045877">
    <property type="entry name" value="ZFP36-like"/>
</dbReference>
<feature type="non-terminal residue" evidence="7">
    <location>
        <position position="63"/>
    </location>
</feature>
<dbReference type="GO" id="GO:0003729">
    <property type="term" value="F:mRNA binding"/>
    <property type="evidence" value="ECO:0007669"/>
    <property type="project" value="InterPro"/>
</dbReference>
<accession>A0A137P148</accession>
<keyword evidence="2" id="KW-0677">Repeat</keyword>
<dbReference type="Proteomes" id="UP000070444">
    <property type="component" value="Unassembled WGS sequence"/>
</dbReference>
<feature type="domain" description="C3H1-type" evidence="6">
    <location>
        <begin position="1"/>
        <end position="28"/>
    </location>
</feature>
<evidence type="ECO:0000313" key="8">
    <source>
        <dbReference type="Proteomes" id="UP000070444"/>
    </source>
</evidence>
<dbReference type="GO" id="GO:0008270">
    <property type="term" value="F:zinc ion binding"/>
    <property type="evidence" value="ECO:0007669"/>
    <property type="project" value="UniProtKB-KW"/>
</dbReference>
<gene>
    <name evidence="7" type="ORF">CONCODRAFT_26430</name>
</gene>
<dbReference type="FunFam" id="4.10.1000.10:FF:000001">
    <property type="entry name" value="zinc finger CCCH domain-containing protein 15-like"/>
    <property type="match status" value="1"/>
</dbReference>
<dbReference type="AlphaFoldDB" id="A0A137P148"/>
<dbReference type="InterPro" id="IPR036855">
    <property type="entry name" value="Znf_CCCH_sf"/>
</dbReference>
<dbReference type="OMA" id="WEESGSC"/>
<dbReference type="FunFam" id="4.10.1000.10:FF:000018">
    <property type="entry name" value="Zinc finger protein"/>
    <property type="match status" value="1"/>
</dbReference>
<dbReference type="PANTHER" id="PTHR12547">
    <property type="entry name" value="CCCH ZINC FINGER/TIS11-RELATED"/>
    <property type="match status" value="1"/>
</dbReference>
<organism evidence="7 8">
    <name type="scientific">Conidiobolus coronatus (strain ATCC 28846 / CBS 209.66 / NRRL 28638)</name>
    <name type="common">Delacroixia coronata</name>
    <dbReference type="NCBI Taxonomy" id="796925"/>
    <lineage>
        <taxon>Eukaryota</taxon>
        <taxon>Fungi</taxon>
        <taxon>Fungi incertae sedis</taxon>
        <taxon>Zoopagomycota</taxon>
        <taxon>Entomophthoromycotina</taxon>
        <taxon>Entomophthoromycetes</taxon>
        <taxon>Entomophthorales</taxon>
        <taxon>Ancylistaceae</taxon>
        <taxon>Conidiobolus</taxon>
    </lineage>
</organism>
<keyword evidence="1 5" id="KW-0479">Metal-binding</keyword>
<evidence type="ECO:0000259" key="6">
    <source>
        <dbReference type="PROSITE" id="PS50103"/>
    </source>
</evidence>
<dbReference type="SMART" id="SM00356">
    <property type="entry name" value="ZnF_C3H1"/>
    <property type="match status" value="2"/>
</dbReference>
<reference evidence="7 8" key="1">
    <citation type="journal article" date="2015" name="Genome Biol. Evol.">
        <title>Phylogenomic analyses indicate that early fungi evolved digesting cell walls of algal ancestors of land plants.</title>
        <authorList>
            <person name="Chang Y."/>
            <person name="Wang S."/>
            <person name="Sekimoto S."/>
            <person name="Aerts A.L."/>
            <person name="Choi C."/>
            <person name="Clum A."/>
            <person name="LaButti K.M."/>
            <person name="Lindquist E.A."/>
            <person name="Yee Ngan C."/>
            <person name="Ohm R.A."/>
            <person name="Salamov A.A."/>
            <person name="Grigoriev I.V."/>
            <person name="Spatafora J.W."/>
            <person name="Berbee M.L."/>
        </authorList>
    </citation>
    <scope>NUCLEOTIDE SEQUENCE [LARGE SCALE GENOMIC DNA]</scope>
    <source>
        <strain evidence="7 8">NRRL 28638</strain>
    </source>
</reference>
<dbReference type="InterPro" id="IPR000571">
    <property type="entry name" value="Znf_CCCH"/>
</dbReference>
<keyword evidence="8" id="KW-1185">Reference proteome</keyword>
<dbReference type="GO" id="GO:0010468">
    <property type="term" value="P:regulation of gene expression"/>
    <property type="evidence" value="ECO:0007669"/>
    <property type="project" value="UniProtKB-ARBA"/>
</dbReference>
<evidence type="ECO:0000256" key="1">
    <source>
        <dbReference type="ARBA" id="ARBA00022723"/>
    </source>
</evidence>
<dbReference type="EMBL" id="KQ964569">
    <property type="protein sequence ID" value="KXN68601.1"/>
    <property type="molecule type" value="Genomic_DNA"/>
</dbReference>
<feature type="zinc finger region" description="C3H1-type" evidence="5">
    <location>
        <begin position="38"/>
        <end position="63"/>
    </location>
</feature>
<name>A0A137P148_CONC2</name>
<feature type="domain" description="C3H1-type" evidence="6">
    <location>
        <begin position="38"/>
        <end position="63"/>
    </location>
</feature>
<keyword evidence="4 5" id="KW-0862">Zinc</keyword>
<dbReference type="PROSITE" id="PS50103">
    <property type="entry name" value="ZF_C3H1"/>
    <property type="match status" value="2"/>
</dbReference>
<dbReference type="Pfam" id="PF00642">
    <property type="entry name" value="zf-CCCH"/>
    <property type="match status" value="2"/>
</dbReference>
<evidence type="ECO:0000256" key="2">
    <source>
        <dbReference type="ARBA" id="ARBA00022737"/>
    </source>
</evidence>
<evidence type="ECO:0000256" key="3">
    <source>
        <dbReference type="ARBA" id="ARBA00022771"/>
    </source>
</evidence>
<dbReference type="OrthoDB" id="410307at2759"/>
<evidence type="ECO:0000256" key="5">
    <source>
        <dbReference type="PROSITE-ProRule" id="PRU00723"/>
    </source>
</evidence>
<dbReference type="SUPFAM" id="SSF90229">
    <property type="entry name" value="CCCH zinc finger"/>
    <property type="match status" value="2"/>
</dbReference>
<feature type="non-terminal residue" evidence="7">
    <location>
        <position position="1"/>
    </location>
</feature>
<evidence type="ECO:0000256" key="4">
    <source>
        <dbReference type="ARBA" id="ARBA00022833"/>
    </source>
</evidence>
<dbReference type="STRING" id="796925.A0A137P148"/>
<evidence type="ECO:0000313" key="7">
    <source>
        <dbReference type="EMBL" id="KXN68601.1"/>
    </source>
</evidence>
<sequence>FKTEMCNSFSETGICRYGKKCKFAHGDEDMRTVTRHPKYKTQVCRNFNEKGVCPYGKRCCFLH</sequence>
<keyword evidence="3 5" id="KW-0863">Zinc-finger</keyword>
<proteinExistence type="predicted"/>
<dbReference type="PANTHER" id="PTHR12547:SF18">
    <property type="entry name" value="PROTEIN TIS11"/>
    <property type="match status" value="1"/>
</dbReference>
<feature type="zinc finger region" description="C3H1-type" evidence="5">
    <location>
        <begin position="1"/>
        <end position="28"/>
    </location>
</feature>
<protein>
    <recommendedName>
        <fullName evidence="6">C3H1-type domain-containing protein</fullName>
    </recommendedName>
</protein>
<dbReference type="Gene3D" id="4.10.1000.10">
    <property type="entry name" value="Zinc finger, CCCH-type"/>
    <property type="match status" value="2"/>
</dbReference>